<dbReference type="Gene3D" id="3.60.21.10">
    <property type="match status" value="1"/>
</dbReference>
<dbReference type="Proteomes" id="UP000019277">
    <property type="component" value="Unassembled WGS sequence"/>
</dbReference>
<dbReference type="Pfam" id="PF00149">
    <property type="entry name" value="Metallophos"/>
    <property type="match status" value="1"/>
</dbReference>
<evidence type="ECO:0000256" key="4">
    <source>
        <dbReference type="ARBA" id="ARBA00061089"/>
    </source>
</evidence>
<dbReference type="STRING" id="909613.UO65_2152"/>
<keyword evidence="8" id="KW-1185">Reference proteome</keyword>
<name>W7J0N8_9PSEU</name>
<keyword evidence="5" id="KW-0472">Membrane</keyword>
<dbReference type="AlphaFoldDB" id="W7J0N8"/>
<keyword evidence="5" id="KW-0812">Transmembrane</keyword>
<dbReference type="FunFam" id="3.60.21.10:FF:000028">
    <property type="entry name" value="Putative metallophosphoesterase"/>
    <property type="match status" value="1"/>
</dbReference>
<comment type="caution">
    <text evidence="7">The sequence shown here is derived from an EMBL/GenBank/DDBJ whole genome shotgun (WGS) entry which is preliminary data.</text>
</comment>
<comment type="cofactor">
    <cofactor evidence="1">
        <name>a divalent metal cation</name>
        <dbReference type="ChEBI" id="CHEBI:60240"/>
    </cofactor>
</comment>
<keyword evidence="3" id="KW-0378">Hydrolase</keyword>
<dbReference type="InterPro" id="IPR051158">
    <property type="entry name" value="Metallophosphoesterase_sf"/>
</dbReference>
<evidence type="ECO:0000256" key="5">
    <source>
        <dbReference type="SAM" id="Phobius"/>
    </source>
</evidence>
<evidence type="ECO:0000256" key="3">
    <source>
        <dbReference type="ARBA" id="ARBA00022801"/>
    </source>
</evidence>
<protein>
    <submittedName>
        <fullName evidence="7">Membrane protein</fullName>
    </submittedName>
</protein>
<dbReference type="GO" id="GO:0008758">
    <property type="term" value="F:UDP-2,3-diacylglucosamine hydrolase activity"/>
    <property type="evidence" value="ECO:0007669"/>
    <property type="project" value="TreeGrafter"/>
</dbReference>
<accession>W7J0N8</accession>
<proteinExistence type="inferred from homology"/>
<dbReference type="InterPro" id="IPR029052">
    <property type="entry name" value="Metallo-depent_PP-like"/>
</dbReference>
<keyword evidence="2" id="KW-0479">Metal-binding</keyword>
<feature type="transmembrane region" description="Helical" evidence="5">
    <location>
        <begin position="142"/>
        <end position="161"/>
    </location>
</feature>
<keyword evidence="5" id="KW-1133">Transmembrane helix</keyword>
<dbReference type="PATRIC" id="fig|909613.9.peg.2164"/>
<dbReference type="PANTHER" id="PTHR31302:SF31">
    <property type="entry name" value="PHOSPHODIESTERASE YAEI"/>
    <property type="match status" value="1"/>
</dbReference>
<dbReference type="GO" id="GO:0046872">
    <property type="term" value="F:metal ion binding"/>
    <property type="evidence" value="ECO:0007669"/>
    <property type="project" value="UniProtKB-KW"/>
</dbReference>
<reference evidence="7 8" key="1">
    <citation type="journal article" date="2014" name="Genome Announc.">
        <title>Draft Genome Sequence of the Antitrypanosomally Active Sponge-Associated Bacterium Actinokineospora sp. Strain EG49.</title>
        <authorList>
            <person name="Harjes J."/>
            <person name="Ryu T."/>
            <person name="Abdelmohsen U.R."/>
            <person name="Moitinho-Silva L."/>
            <person name="Horn H."/>
            <person name="Ravasi T."/>
            <person name="Hentschel U."/>
        </authorList>
    </citation>
    <scope>NUCLEOTIDE SEQUENCE [LARGE SCALE GENOMIC DNA]</scope>
    <source>
        <strain evidence="7 8">EG49</strain>
    </source>
</reference>
<comment type="similarity">
    <text evidence="4">Belongs to the metallophosphoesterase superfamily.</text>
</comment>
<dbReference type="OrthoDB" id="9780884at2"/>
<organism evidence="7 8">
    <name type="scientific">Actinokineospora spheciospongiae</name>
    <dbReference type="NCBI Taxonomy" id="909613"/>
    <lineage>
        <taxon>Bacteria</taxon>
        <taxon>Bacillati</taxon>
        <taxon>Actinomycetota</taxon>
        <taxon>Actinomycetes</taxon>
        <taxon>Pseudonocardiales</taxon>
        <taxon>Pseudonocardiaceae</taxon>
        <taxon>Actinokineospora</taxon>
    </lineage>
</organism>
<dbReference type="GO" id="GO:0009245">
    <property type="term" value="P:lipid A biosynthetic process"/>
    <property type="evidence" value="ECO:0007669"/>
    <property type="project" value="TreeGrafter"/>
</dbReference>
<dbReference type="PANTHER" id="PTHR31302">
    <property type="entry name" value="TRANSMEMBRANE PROTEIN WITH METALLOPHOSPHOESTERASE DOMAIN-RELATED"/>
    <property type="match status" value="1"/>
</dbReference>
<evidence type="ECO:0000259" key="6">
    <source>
        <dbReference type="Pfam" id="PF00149"/>
    </source>
</evidence>
<dbReference type="RefSeq" id="WP_035281164.1">
    <property type="nucleotide sequence ID" value="NZ_AYXG01000076.1"/>
</dbReference>
<evidence type="ECO:0000256" key="2">
    <source>
        <dbReference type="ARBA" id="ARBA00022723"/>
    </source>
</evidence>
<dbReference type="CDD" id="cd07385">
    <property type="entry name" value="MPP_YkuE_C"/>
    <property type="match status" value="1"/>
</dbReference>
<dbReference type="SUPFAM" id="SSF56300">
    <property type="entry name" value="Metallo-dependent phosphatases"/>
    <property type="match status" value="1"/>
</dbReference>
<feature type="transmembrane region" description="Helical" evidence="5">
    <location>
        <begin position="6"/>
        <end position="22"/>
    </location>
</feature>
<feature type="transmembrane region" description="Helical" evidence="5">
    <location>
        <begin position="68"/>
        <end position="87"/>
    </location>
</feature>
<dbReference type="InterPro" id="IPR004843">
    <property type="entry name" value="Calcineurin-like_PHP"/>
</dbReference>
<gene>
    <name evidence="7" type="ORF">UO65_2152</name>
</gene>
<feature type="domain" description="Calcineurin-like phosphoesterase" evidence="6">
    <location>
        <begin position="182"/>
        <end position="345"/>
    </location>
</feature>
<dbReference type="EMBL" id="AYXG01000076">
    <property type="protein sequence ID" value="EWC62562.1"/>
    <property type="molecule type" value="Genomic_DNA"/>
</dbReference>
<evidence type="ECO:0000313" key="8">
    <source>
        <dbReference type="Proteomes" id="UP000019277"/>
    </source>
</evidence>
<feature type="transmembrane region" description="Helical" evidence="5">
    <location>
        <begin position="34"/>
        <end position="56"/>
    </location>
</feature>
<dbReference type="eggNOG" id="COG1408">
    <property type="taxonomic scope" value="Bacteria"/>
</dbReference>
<dbReference type="GO" id="GO:0016020">
    <property type="term" value="C:membrane"/>
    <property type="evidence" value="ECO:0007669"/>
    <property type="project" value="GOC"/>
</dbReference>
<sequence>MFFALIGLLVVLLHWYLWKRLVRDTTRSRRGRVVGTVVLGVLALLVAATLSLTRVVGPAEAAWFSWPGYIWLAMFMYLLLILLVLEIPKLLLRGWLRAAPTPVPARVAAESAVEPAAEPTADPPVAPAVDEGRRLFLARTTAVVAGVASAGIVGSGMVSALSPPLVKRVPVPVGGAALRGYRIAVVSDIHLGPISGRAHTERIVRMINETQPDLVAVVGDLADGSVAELGEAAAPLRDLVSREGTFFVTGNHEYYSGYEQWVGELERLGLNYLHNEHTAVAGGRLTLAGVTDVTGKGFDDSPDIPRALLGRPEGTPTVLMAHQPVQVEDAAAAGVDLQLSGHTHGGQMWPFHYAVRAQQPAVSGLSKVDDTWLYVTNGAGFWGPPVRVGAPPDISIIELG</sequence>
<evidence type="ECO:0000256" key="1">
    <source>
        <dbReference type="ARBA" id="ARBA00001968"/>
    </source>
</evidence>
<evidence type="ECO:0000313" key="7">
    <source>
        <dbReference type="EMBL" id="EWC62562.1"/>
    </source>
</evidence>